<name>A0A8J2X9W2_ZYGB2</name>
<organism evidence="2 3">
    <name type="scientific">Zygosaccharomyces bailii (strain CLIB 213 / ATCC 58445 / CBS 680 / BCRC 21525 / NBRC 1098 / NCYC 1416 / NRRL Y-2227)</name>
    <dbReference type="NCBI Taxonomy" id="1333698"/>
    <lineage>
        <taxon>Eukaryota</taxon>
        <taxon>Fungi</taxon>
        <taxon>Dikarya</taxon>
        <taxon>Ascomycota</taxon>
        <taxon>Saccharomycotina</taxon>
        <taxon>Saccharomycetes</taxon>
        <taxon>Saccharomycetales</taxon>
        <taxon>Saccharomycetaceae</taxon>
        <taxon>Zygosaccharomyces</taxon>
    </lineage>
</organism>
<proteinExistence type="predicted"/>
<evidence type="ECO:0000313" key="3">
    <source>
        <dbReference type="Proteomes" id="UP000019375"/>
    </source>
</evidence>
<feature type="compositionally biased region" description="Polar residues" evidence="1">
    <location>
        <begin position="61"/>
        <end position="73"/>
    </location>
</feature>
<reference evidence="3" key="1">
    <citation type="journal article" date="2013" name="Genome Announc.">
        <title>Genome sequence of the food spoilage yeast Zygosaccharomyces bailii CLIB 213(T).</title>
        <authorList>
            <person name="Galeote V."/>
            <person name="Bigey F."/>
            <person name="Devillers H."/>
            <person name="Neuveglise C."/>
            <person name="Dequin S."/>
        </authorList>
    </citation>
    <scope>NUCLEOTIDE SEQUENCE [LARGE SCALE GENOMIC DNA]</scope>
    <source>
        <strain evidence="3">CLIB 213 / ATCC 58445 / CBS 680 / CCRC 21525 / NBRC 1098 / NCYC 1416 / NRRL Y-2227</strain>
    </source>
</reference>
<feature type="compositionally biased region" description="Polar residues" evidence="1">
    <location>
        <begin position="235"/>
        <end position="260"/>
    </location>
</feature>
<feature type="region of interest" description="Disordered" evidence="1">
    <location>
        <begin position="61"/>
        <end position="80"/>
    </location>
</feature>
<feature type="region of interest" description="Disordered" evidence="1">
    <location>
        <begin position="180"/>
        <end position="354"/>
    </location>
</feature>
<gene>
    <name evidence="2" type="ORF">BN860_00782g</name>
</gene>
<keyword evidence="3" id="KW-1185">Reference proteome</keyword>
<dbReference type="Proteomes" id="UP000019375">
    <property type="component" value="Unassembled WGS sequence"/>
</dbReference>
<dbReference type="OrthoDB" id="5364312at2759"/>
<feature type="compositionally biased region" description="Low complexity" evidence="1">
    <location>
        <begin position="180"/>
        <end position="192"/>
    </location>
</feature>
<accession>A0A8J2X9W2</accession>
<feature type="compositionally biased region" description="Low complexity" evidence="1">
    <location>
        <begin position="16"/>
        <end position="25"/>
    </location>
</feature>
<evidence type="ECO:0000256" key="1">
    <source>
        <dbReference type="SAM" id="MobiDB-lite"/>
    </source>
</evidence>
<feature type="compositionally biased region" description="Polar residues" evidence="1">
    <location>
        <begin position="144"/>
        <end position="158"/>
    </location>
</feature>
<evidence type="ECO:0000313" key="2">
    <source>
        <dbReference type="EMBL" id="CDF91148.1"/>
    </source>
</evidence>
<dbReference type="AlphaFoldDB" id="A0A8J2X9W2"/>
<feature type="region of interest" description="Disordered" evidence="1">
    <location>
        <begin position="144"/>
        <end position="164"/>
    </location>
</feature>
<sequence length="379" mass="41280">MIGAAAVTEYRYPTTSSPLSDSSKSMIFERDVEEPCSVPSRPYSRQGSSVNLLSRQYSNRSCRTSQGNLSSPRSPLEQDYASPVCGQHRRQLENCVAPALDASCSIIADDSANLDDLDVVYMRRPSTIGLDMALGRTRSNSYATLTDQQKQLRQTQPGEENPRTLKFYSYADVLSDEAAAAGMTGPPGTRPALSHSASSTYLRPPLSGQQPASFSNPFVKRRDSGAGSLSLGRRYSNNVLSRSPTNQSQTAGVANTSGSYAASAIPRGRMARPRQQTNFQMESSGSEDFSTDEEDETPFTPQQHWGLSPLGPRVSRTSTQNSMNSNCSTRARSYSNSSPSLARRRESGPSSISGLLMEDTLQTEKVGDILKKRISRREA</sequence>
<feature type="region of interest" description="Disordered" evidence="1">
    <location>
        <begin position="1"/>
        <end position="51"/>
    </location>
</feature>
<feature type="compositionally biased region" description="Polar residues" evidence="1">
    <location>
        <begin position="195"/>
        <end position="216"/>
    </location>
</feature>
<feature type="compositionally biased region" description="Polar residues" evidence="1">
    <location>
        <begin position="315"/>
        <end position="340"/>
    </location>
</feature>
<protein>
    <submittedName>
        <fullName evidence="2">ZYBA0S10-00782g1_1</fullName>
    </submittedName>
</protein>
<dbReference type="EMBL" id="HG316463">
    <property type="protein sequence ID" value="CDF91148.1"/>
    <property type="molecule type" value="Genomic_DNA"/>
</dbReference>